<dbReference type="EMBL" id="JAMZDE010000001">
    <property type="protein sequence ID" value="MCP1338277.1"/>
    <property type="molecule type" value="Genomic_DNA"/>
</dbReference>
<keyword evidence="9" id="KW-0732">Signal</keyword>
<dbReference type="AlphaFoldDB" id="A0A9X2JQF0"/>
<comment type="similarity">
    <text evidence="1 8">Belongs to the glycosyl hydrolase 43 family.</text>
</comment>
<dbReference type="CDD" id="cd18618">
    <property type="entry name" value="GH43_Xsa43E-like"/>
    <property type="match status" value="1"/>
</dbReference>
<dbReference type="Proteomes" id="UP001139474">
    <property type="component" value="Unassembled WGS sequence"/>
</dbReference>
<feature type="signal peptide" evidence="9">
    <location>
        <begin position="1"/>
        <end position="24"/>
    </location>
</feature>
<evidence type="ECO:0000256" key="4">
    <source>
        <dbReference type="ARBA" id="ARBA00023277"/>
    </source>
</evidence>
<keyword evidence="2" id="KW-0858">Xylan degradation</keyword>
<keyword evidence="4" id="KW-0119">Carbohydrate metabolism</keyword>
<evidence type="ECO:0000256" key="5">
    <source>
        <dbReference type="ARBA" id="ARBA00023295"/>
    </source>
</evidence>
<feature type="active site" description="Proton donor" evidence="6">
    <location>
        <position position="220"/>
    </location>
</feature>
<dbReference type="GO" id="GO:0046373">
    <property type="term" value="P:L-arabinose metabolic process"/>
    <property type="evidence" value="ECO:0007669"/>
    <property type="project" value="InterPro"/>
</dbReference>
<dbReference type="Pfam" id="PF05270">
    <property type="entry name" value="AbfB"/>
    <property type="match status" value="1"/>
</dbReference>
<evidence type="ECO:0000256" key="3">
    <source>
        <dbReference type="ARBA" id="ARBA00022801"/>
    </source>
</evidence>
<dbReference type="SUPFAM" id="SSF75005">
    <property type="entry name" value="Arabinanase/levansucrase/invertase"/>
    <property type="match status" value="1"/>
</dbReference>
<comment type="caution">
    <text evidence="11">The sequence shown here is derived from an EMBL/GenBank/DDBJ whole genome shotgun (WGS) entry which is preliminary data.</text>
</comment>
<proteinExistence type="inferred from homology"/>
<evidence type="ECO:0000313" key="12">
    <source>
        <dbReference type="Proteomes" id="UP001139474"/>
    </source>
</evidence>
<dbReference type="InterPro" id="IPR006710">
    <property type="entry name" value="Glyco_hydro_43"/>
</dbReference>
<evidence type="ECO:0000256" key="2">
    <source>
        <dbReference type="ARBA" id="ARBA00022651"/>
    </source>
</evidence>
<dbReference type="GO" id="GO:0046556">
    <property type="term" value="F:alpha-L-arabinofuranosidase activity"/>
    <property type="evidence" value="ECO:0007669"/>
    <property type="project" value="InterPro"/>
</dbReference>
<dbReference type="InterPro" id="IPR007934">
    <property type="entry name" value="AbfB_ABD"/>
</dbReference>
<dbReference type="InterPro" id="IPR052176">
    <property type="entry name" value="Glycosyl_Hydrlase_43_Enz"/>
</dbReference>
<evidence type="ECO:0000256" key="1">
    <source>
        <dbReference type="ARBA" id="ARBA00009865"/>
    </source>
</evidence>
<keyword evidence="3 8" id="KW-0378">Hydrolase</keyword>
<dbReference type="InterPro" id="IPR023296">
    <property type="entry name" value="Glyco_hydro_beta-prop_sf"/>
</dbReference>
<dbReference type="RefSeq" id="WP_253617255.1">
    <property type="nucleotide sequence ID" value="NZ_JAMZDE010000001.1"/>
</dbReference>
<dbReference type="CDD" id="cd23265">
    <property type="entry name" value="beta-trefoil_ABD_ABFB-like"/>
    <property type="match status" value="1"/>
</dbReference>
<dbReference type="Gene3D" id="2.80.10.50">
    <property type="match status" value="1"/>
</dbReference>
<dbReference type="PANTHER" id="PTHR43772">
    <property type="entry name" value="ENDO-1,4-BETA-XYLANASE"/>
    <property type="match status" value="1"/>
</dbReference>
<keyword evidence="12" id="KW-1185">Reference proteome</keyword>
<evidence type="ECO:0000256" key="6">
    <source>
        <dbReference type="PIRSR" id="PIRSR606710-1"/>
    </source>
</evidence>
<evidence type="ECO:0000256" key="8">
    <source>
        <dbReference type="RuleBase" id="RU361187"/>
    </source>
</evidence>
<reference evidence="11" key="1">
    <citation type="submission" date="2022-06" db="EMBL/GenBank/DDBJ databases">
        <title>Idiomarina rhizosphaerae M1R2S28.</title>
        <authorList>
            <person name="Sun J.-Q."/>
            <person name="Li L.-F."/>
        </authorList>
    </citation>
    <scope>NUCLEOTIDE SEQUENCE</scope>
    <source>
        <strain evidence="11">M1R2S28</strain>
    </source>
</reference>
<evidence type="ECO:0000256" key="9">
    <source>
        <dbReference type="SAM" id="SignalP"/>
    </source>
</evidence>
<name>A0A9X2JQF0_9GAMM</name>
<accession>A0A9X2JQF0</accession>
<gene>
    <name evidence="11" type="ORF">NJR55_01600</name>
</gene>
<evidence type="ECO:0000259" key="10">
    <source>
        <dbReference type="Pfam" id="PF05270"/>
    </source>
</evidence>
<keyword evidence="2" id="KW-0624">Polysaccharide degradation</keyword>
<protein>
    <submittedName>
        <fullName evidence="11">Family 43 glycosylhydrolase</fullName>
    </submittedName>
</protein>
<dbReference type="InterPro" id="IPR036195">
    <property type="entry name" value="AbfB_ABD_sf"/>
</dbReference>
<evidence type="ECO:0000313" key="11">
    <source>
        <dbReference type="EMBL" id="MCP1338277.1"/>
    </source>
</evidence>
<feature type="chain" id="PRO_5040920457" evidence="9">
    <location>
        <begin position="25"/>
        <end position="461"/>
    </location>
</feature>
<feature type="active site" description="Proton acceptor" evidence="6">
    <location>
        <position position="53"/>
    </location>
</feature>
<keyword evidence="5 8" id="KW-0326">Glycosidase</keyword>
<evidence type="ECO:0000256" key="7">
    <source>
        <dbReference type="PIRSR" id="PIRSR606710-2"/>
    </source>
</evidence>
<dbReference type="PANTHER" id="PTHR43772:SF2">
    <property type="entry name" value="PUTATIVE (AFU_ORTHOLOGUE AFUA_2G04480)-RELATED"/>
    <property type="match status" value="1"/>
</dbReference>
<feature type="site" description="Important for catalytic activity, responsible for pKa modulation of the active site Glu and correct orientation of both the proton donor and substrate" evidence="7">
    <location>
        <position position="170"/>
    </location>
</feature>
<sequence length="461" mass="51678">MPNKLMTMLGGFVLAASAIGSAVAGNPIIKEHFTADPATLVHDGVVYLYVGHDEAKEDGDFFVLREWSIYSSDNLKDWTLEGAFPRTEFDWAKGDTAWAAQATERDGKFYWYVTVLNDDPDPKKQGFAIGVAVSDDPVNGWKDAIGGPLITPDMTESPEFMAPEPWDNIDPTVFIDDDGQAYLYWGNTHLYYARLKDNMIELDSEIHKVDINNMPGTFTEAPWLHKYQDKYYLTFAMNYPEELAYAVSDSPEGPWEYQGLIMDVLPDSGTSHQAVLEFEEQWYLVYHTAALPTGGNYRRSVSIEHLEYDEDGSILKITPTASGIHYDAKQLQAFSNKEFLTYQGEGDVVVAGEKENYSQLWHLQSLRGEKNTVSFQPEASPGFYLVSENGELTVSKHDGTDRFIANATFKQVEGLANSEWSSYHLVDKPEVYLVLHEGSLKLSKASSDIEKEAATFRASAP</sequence>
<dbReference type="Gene3D" id="2.115.10.20">
    <property type="entry name" value="Glycosyl hydrolase domain, family 43"/>
    <property type="match status" value="1"/>
</dbReference>
<dbReference type="GO" id="GO:0045493">
    <property type="term" value="P:xylan catabolic process"/>
    <property type="evidence" value="ECO:0007669"/>
    <property type="project" value="UniProtKB-KW"/>
</dbReference>
<feature type="domain" description="Alpha-L-arabinofuranosidase B arabinose-binding" evidence="10">
    <location>
        <begin position="360"/>
        <end position="457"/>
    </location>
</feature>
<dbReference type="Pfam" id="PF04616">
    <property type="entry name" value="Glyco_hydro_43"/>
    <property type="match status" value="1"/>
</dbReference>
<organism evidence="11 12">
    <name type="scientific">Idiomarina rhizosphaerae</name>
    <dbReference type="NCBI Taxonomy" id="2961572"/>
    <lineage>
        <taxon>Bacteria</taxon>
        <taxon>Pseudomonadati</taxon>
        <taxon>Pseudomonadota</taxon>
        <taxon>Gammaproteobacteria</taxon>
        <taxon>Alteromonadales</taxon>
        <taxon>Idiomarinaceae</taxon>
        <taxon>Idiomarina</taxon>
    </lineage>
</organism>
<dbReference type="SUPFAM" id="SSF110221">
    <property type="entry name" value="AbfB domain"/>
    <property type="match status" value="1"/>
</dbReference>